<comment type="caution">
    <text evidence="3">The sequence shown here is derived from an EMBL/GenBank/DDBJ whole genome shotgun (WGS) entry which is preliminary data.</text>
</comment>
<proteinExistence type="predicted"/>
<sequence length="306" mass="32264">MRTPPATAKGRLSAEVVPPHRGDDEASYLGTTPLDSGHSGPTRPGSLRSYRLPMPTENTASHPAGTTLRIIASIVGSLLVAVALTIIWVARLSIDRVLYVSGLGADGEPTAGWFELALLLLVTGGFAVAWASRGLRSTVPWLSIWSPSFSVAMASSLFLVASQVTCTTGCPLPVGPAFTWQDLVHTTVAVLAFALAAFAMLQVSFVEGRRTLRVLSLGAGISTAVIAAAGGILSLLQFRTDIGSIFELVATTIGMGWLAILGMDTAVAQRRRRVRRETWKPVAPTLDPHQSTARRTATGALVAVSR</sequence>
<dbReference type="Proteomes" id="UP000016033">
    <property type="component" value="Unassembled WGS sequence"/>
</dbReference>
<evidence type="ECO:0000313" key="3">
    <source>
        <dbReference type="EMBL" id="EQM73352.1"/>
    </source>
</evidence>
<dbReference type="InterPro" id="IPR009339">
    <property type="entry name" value="DUF998"/>
</dbReference>
<keyword evidence="2" id="KW-1133">Transmembrane helix</keyword>
<keyword evidence="2" id="KW-0472">Membrane</keyword>
<dbReference type="AlphaFoldDB" id="T5KCR6"/>
<accession>T5KCR6</accession>
<feature type="region of interest" description="Disordered" evidence="1">
    <location>
        <begin position="1"/>
        <end position="58"/>
    </location>
</feature>
<feature type="transmembrane region" description="Helical" evidence="2">
    <location>
        <begin position="142"/>
        <end position="163"/>
    </location>
</feature>
<feature type="transmembrane region" description="Helical" evidence="2">
    <location>
        <begin position="110"/>
        <end position="130"/>
    </location>
</feature>
<dbReference type="PATRIC" id="fig|1333857.3.peg.3275"/>
<feature type="transmembrane region" description="Helical" evidence="2">
    <location>
        <begin position="70"/>
        <end position="90"/>
    </location>
</feature>
<feature type="transmembrane region" description="Helical" evidence="2">
    <location>
        <begin position="242"/>
        <end position="263"/>
    </location>
</feature>
<evidence type="ECO:0000313" key="4">
    <source>
        <dbReference type="Proteomes" id="UP000016033"/>
    </source>
</evidence>
<reference evidence="3 4" key="1">
    <citation type="journal article" date="2013" name="Genome Announc.">
        <title>Whole-genome sequences of five oyster-associated bacteria show potential for crude oil hydrocarbon degradation.</title>
        <authorList>
            <person name="Chauhan A."/>
            <person name="Green S."/>
            <person name="Pathak A."/>
            <person name="Thomas J."/>
            <person name="Venkatramanan R."/>
        </authorList>
    </citation>
    <scope>NUCLEOTIDE SEQUENCE [LARGE SCALE GENOMIC DNA]</scope>
    <source>
        <strain evidence="3 4">MF109</strain>
    </source>
</reference>
<evidence type="ECO:0000256" key="2">
    <source>
        <dbReference type="SAM" id="Phobius"/>
    </source>
</evidence>
<name>T5KCR6_MICMQ</name>
<feature type="transmembrane region" description="Helical" evidence="2">
    <location>
        <begin position="215"/>
        <end position="236"/>
    </location>
</feature>
<gene>
    <name evidence="3" type="ORF">L687_06270</name>
</gene>
<evidence type="ECO:0008006" key="5">
    <source>
        <dbReference type="Google" id="ProtNLM"/>
    </source>
</evidence>
<keyword evidence="2" id="KW-0812">Transmembrane</keyword>
<dbReference type="EMBL" id="ATAO01000217">
    <property type="protein sequence ID" value="EQM73352.1"/>
    <property type="molecule type" value="Genomic_DNA"/>
</dbReference>
<dbReference type="Pfam" id="PF06197">
    <property type="entry name" value="DUF998"/>
    <property type="match status" value="1"/>
</dbReference>
<protein>
    <recommendedName>
        <fullName evidence="5">DUF998 domain-containing protein</fullName>
    </recommendedName>
</protein>
<feature type="transmembrane region" description="Helical" evidence="2">
    <location>
        <begin position="183"/>
        <end position="203"/>
    </location>
</feature>
<evidence type="ECO:0000256" key="1">
    <source>
        <dbReference type="SAM" id="MobiDB-lite"/>
    </source>
</evidence>
<organism evidence="3 4">
    <name type="scientific">Microbacterium maritypicum MF109</name>
    <dbReference type="NCBI Taxonomy" id="1333857"/>
    <lineage>
        <taxon>Bacteria</taxon>
        <taxon>Bacillati</taxon>
        <taxon>Actinomycetota</taxon>
        <taxon>Actinomycetes</taxon>
        <taxon>Micrococcales</taxon>
        <taxon>Microbacteriaceae</taxon>
        <taxon>Microbacterium</taxon>
    </lineage>
</organism>